<evidence type="ECO:0000256" key="1">
    <source>
        <dbReference type="ARBA" id="ARBA00004651"/>
    </source>
</evidence>
<accession>A0ABU6KDF4</accession>
<feature type="transmembrane region" description="Helical" evidence="9">
    <location>
        <begin position="86"/>
        <end position="107"/>
    </location>
</feature>
<evidence type="ECO:0000256" key="2">
    <source>
        <dbReference type="ARBA" id="ARBA00009261"/>
    </source>
</evidence>
<evidence type="ECO:0000256" key="4">
    <source>
        <dbReference type="ARBA" id="ARBA00022475"/>
    </source>
</evidence>
<dbReference type="Pfam" id="PF01235">
    <property type="entry name" value="Na_Ala_symp"/>
    <property type="match status" value="1"/>
</dbReference>
<proteinExistence type="inferred from homology"/>
<evidence type="ECO:0000313" key="10">
    <source>
        <dbReference type="EMBL" id="MEC5423205.1"/>
    </source>
</evidence>
<comment type="subcellular location">
    <subcellularLocation>
        <location evidence="1 9">Cell membrane</location>
        <topology evidence="1 9">Multi-pass membrane protein</topology>
    </subcellularLocation>
</comment>
<evidence type="ECO:0000256" key="5">
    <source>
        <dbReference type="ARBA" id="ARBA00022692"/>
    </source>
</evidence>
<dbReference type="NCBIfam" id="TIGR00835">
    <property type="entry name" value="agcS"/>
    <property type="match status" value="1"/>
</dbReference>
<dbReference type="InterPro" id="IPR001463">
    <property type="entry name" value="Na/Ala_symport"/>
</dbReference>
<protein>
    <submittedName>
        <fullName evidence="10">Amino acid carrier protein</fullName>
    </submittedName>
</protein>
<sequence>MAWVEFIVWEVLWGIPLIVTILVVGLFLTVRSGFFQILRFPLIMRESTKHLKKPKGDKKGEGILTPFEAISLSIGATVGVGNIGGVAAAIALGGPGAVFWMWVAGIIGKLIKMTEVTLAVHYRSRDKNGEIYGGPTYYIRKGLFEEKKHKKLYKVLNFIFIFGFGTGFILTVQNYTVSEAVATTFSMNQILVSAVYTILLYILISGGLSGLGKIAAKVVPFMIIFYILAGVYIIGINFELLPDAFALIFNSAFNPTSAVGGFAGAAVAAAIRLGMSRAVFSNEAGWGSSAMIHASAKTDHPVRQGLLGAFEVFVDTFIICSITSLVIIITNTWTTGLDGAELTLAAFETGIGTAGRMVIAVGVLLFGLTTSSGIYAQIEVILRYLLGNSPLKGRILTIYKWCYPIPGFLLVLIAVSIGMPGTVVWLFADMTTALPIFANILAILLLSPKFFALLKDFKARHLGMGVVDPNFKVFYDDEIDPVETEDKKEKKI</sequence>
<feature type="transmembrane region" description="Helical" evidence="9">
    <location>
        <begin position="218"/>
        <end position="238"/>
    </location>
</feature>
<feature type="transmembrane region" description="Helical" evidence="9">
    <location>
        <begin position="152"/>
        <end position="170"/>
    </location>
</feature>
<dbReference type="PANTHER" id="PTHR30330">
    <property type="entry name" value="AGSS FAMILY TRANSPORTER, SODIUM-ALANINE"/>
    <property type="match status" value="1"/>
</dbReference>
<feature type="transmembrane region" description="Helical" evidence="9">
    <location>
        <begin position="434"/>
        <end position="454"/>
    </location>
</feature>
<keyword evidence="4 9" id="KW-1003">Cell membrane</keyword>
<dbReference type="PRINTS" id="PR00175">
    <property type="entry name" value="NAALASMPORT"/>
</dbReference>
<evidence type="ECO:0000256" key="3">
    <source>
        <dbReference type="ARBA" id="ARBA00022448"/>
    </source>
</evidence>
<evidence type="ECO:0000313" key="11">
    <source>
        <dbReference type="Proteomes" id="UP001335737"/>
    </source>
</evidence>
<keyword evidence="8 9" id="KW-0472">Membrane</keyword>
<dbReference type="RefSeq" id="WP_327606763.1">
    <property type="nucleotide sequence ID" value="NZ_JARZFX010000002.1"/>
</dbReference>
<keyword evidence="5 9" id="KW-0812">Transmembrane</keyword>
<feature type="transmembrane region" description="Helical" evidence="9">
    <location>
        <begin position="190"/>
        <end position="211"/>
    </location>
</feature>
<gene>
    <name evidence="10" type="ORF">QGM71_06780</name>
</gene>
<feature type="transmembrane region" description="Helical" evidence="9">
    <location>
        <begin position="244"/>
        <end position="271"/>
    </location>
</feature>
<keyword evidence="11" id="KW-1185">Reference proteome</keyword>
<name>A0ABU6KDF4_9BACI</name>
<evidence type="ECO:0000256" key="6">
    <source>
        <dbReference type="ARBA" id="ARBA00022847"/>
    </source>
</evidence>
<keyword evidence="3 9" id="KW-0813">Transport</keyword>
<reference evidence="10 11" key="1">
    <citation type="journal article" date="2024" name="Int. J. Syst. Evol. Microbiol.">
        <title>Virgibacillus tibetensis sp. nov., isolated from salt lake on the Tibetan Plateau of China.</title>
        <authorList>
            <person name="Phurbu D."/>
            <person name="Liu Z.-X."/>
            <person name="Wang R."/>
            <person name="Zheng Y.-Y."/>
            <person name="Liu H.-C."/>
            <person name="Zhou Y.-G."/>
            <person name="Yu Y.-J."/>
            <person name="Li A.-H."/>
        </authorList>
    </citation>
    <scope>NUCLEOTIDE SEQUENCE [LARGE SCALE GENOMIC DNA]</scope>
    <source>
        <strain evidence="10 11">C22-A2</strain>
    </source>
</reference>
<evidence type="ECO:0000256" key="7">
    <source>
        <dbReference type="ARBA" id="ARBA00022989"/>
    </source>
</evidence>
<evidence type="ECO:0000256" key="8">
    <source>
        <dbReference type="ARBA" id="ARBA00023136"/>
    </source>
</evidence>
<dbReference type="Proteomes" id="UP001335737">
    <property type="component" value="Unassembled WGS sequence"/>
</dbReference>
<comment type="similarity">
    <text evidence="2 9">Belongs to the alanine or glycine:cation symporter (AGCS) (TC 2.A.25) family.</text>
</comment>
<keyword evidence="7 9" id="KW-1133">Transmembrane helix</keyword>
<organism evidence="10 11">
    <name type="scientific">Virgibacillus tibetensis</name>
    <dbReference type="NCBI Taxonomy" id="3042313"/>
    <lineage>
        <taxon>Bacteria</taxon>
        <taxon>Bacillati</taxon>
        <taxon>Bacillota</taxon>
        <taxon>Bacilli</taxon>
        <taxon>Bacillales</taxon>
        <taxon>Bacillaceae</taxon>
        <taxon>Virgibacillus</taxon>
    </lineage>
</organism>
<keyword evidence="6 9" id="KW-0769">Symport</keyword>
<feature type="transmembrane region" description="Helical" evidence="9">
    <location>
        <begin position="6"/>
        <end position="30"/>
    </location>
</feature>
<evidence type="ECO:0000256" key="9">
    <source>
        <dbReference type="RuleBase" id="RU363064"/>
    </source>
</evidence>
<feature type="transmembrane region" description="Helical" evidence="9">
    <location>
        <begin position="306"/>
        <end position="329"/>
    </location>
</feature>
<comment type="caution">
    <text evidence="10">The sequence shown here is derived from an EMBL/GenBank/DDBJ whole genome shotgun (WGS) entry which is preliminary data.</text>
</comment>
<dbReference type="PANTHER" id="PTHR30330:SF14">
    <property type="entry name" value="SODIUM_AMINO ACID (ALANINE) SYMPORTER"/>
    <property type="match status" value="1"/>
</dbReference>
<dbReference type="EMBL" id="JARZFX010000002">
    <property type="protein sequence ID" value="MEC5423205.1"/>
    <property type="molecule type" value="Genomic_DNA"/>
</dbReference>
<feature type="transmembrane region" description="Helical" evidence="9">
    <location>
        <begin position="407"/>
        <end position="428"/>
    </location>
</feature>